<proteinExistence type="predicted"/>
<protein>
    <submittedName>
        <fullName evidence="1">Uncharacterized protein</fullName>
    </submittedName>
</protein>
<reference evidence="1 2" key="1">
    <citation type="submission" date="2019-03" db="EMBL/GenBank/DDBJ databases">
        <title>Genomic Encyclopedia of Type Strains, Phase IV (KMG-IV): sequencing the most valuable type-strain genomes for metagenomic binning, comparative biology and taxonomic classification.</title>
        <authorList>
            <person name="Goeker M."/>
        </authorList>
    </citation>
    <scope>NUCLEOTIDE SEQUENCE [LARGE SCALE GENOMIC DNA]</scope>
    <source>
        <strain evidence="1 2">DSM 24179</strain>
    </source>
</reference>
<gene>
    <name evidence="1" type="ORF">EV194_10716</name>
</gene>
<sequence length="224" mass="26426">MEKRIVELLRTRASLKQGVFDTTLDTFNILKEALRDLPSHYNSQIAEQDSRLFLEYEEVGNFVAKLKIAGDVLVFFMHTNAFMFDRDHKVWNNAYVKENGARCYTGVINIYNFLYDSFRYSRMEDYGYMVARVFVNRERSFFVEGKRQRSMGLSNFGKSKLDKDNILKIVETAMHYSLEFDLLVPPYENMNVITMAQMNEEIFQSRQRTGKRLGFIFKSDDVQQ</sequence>
<dbReference type="AlphaFoldDB" id="A0A4R2GHM6"/>
<dbReference type="EMBL" id="SLWK01000007">
    <property type="protein sequence ID" value="TCO07632.1"/>
    <property type="molecule type" value="Genomic_DNA"/>
</dbReference>
<evidence type="ECO:0000313" key="1">
    <source>
        <dbReference type="EMBL" id="TCO07632.1"/>
    </source>
</evidence>
<name>A0A4R2GHM6_9BACT</name>
<keyword evidence="2" id="KW-1185">Reference proteome</keyword>
<accession>A0A4R2GHM6</accession>
<dbReference type="Proteomes" id="UP000295221">
    <property type="component" value="Unassembled WGS sequence"/>
</dbReference>
<comment type="caution">
    <text evidence="1">The sequence shown here is derived from an EMBL/GenBank/DDBJ whole genome shotgun (WGS) entry which is preliminary data.</text>
</comment>
<evidence type="ECO:0000313" key="2">
    <source>
        <dbReference type="Proteomes" id="UP000295221"/>
    </source>
</evidence>
<dbReference type="OrthoDB" id="1003648at2"/>
<organism evidence="1 2">
    <name type="scientific">Natronoflexus pectinivorans</name>
    <dbReference type="NCBI Taxonomy" id="682526"/>
    <lineage>
        <taxon>Bacteria</taxon>
        <taxon>Pseudomonadati</taxon>
        <taxon>Bacteroidota</taxon>
        <taxon>Bacteroidia</taxon>
        <taxon>Marinilabiliales</taxon>
        <taxon>Marinilabiliaceae</taxon>
        <taxon>Natronoflexus</taxon>
    </lineage>
</organism>
<dbReference type="RefSeq" id="WP_132433965.1">
    <property type="nucleotide sequence ID" value="NZ_SLWK01000007.1"/>
</dbReference>